<accession>A0ACC0V4Q1</accession>
<organism evidence="1 2">
    <name type="scientific">Trichothecium roseum</name>
    <dbReference type="NCBI Taxonomy" id="47278"/>
    <lineage>
        <taxon>Eukaryota</taxon>
        <taxon>Fungi</taxon>
        <taxon>Dikarya</taxon>
        <taxon>Ascomycota</taxon>
        <taxon>Pezizomycotina</taxon>
        <taxon>Sordariomycetes</taxon>
        <taxon>Hypocreomycetidae</taxon>
        <taxon>Hypocreales</taxon>
        <taxon>Hypocreales incertae sedis</taxon>
        <taxon>Trichothecium</taxon>
    </lineage>
</organism>
<sequence>MASADDQDAKRRDEAVRAQMRADLGRARLDNLPLDRRPRNVPTWTPTVDKNSTNAVPVEFKKSLIGAWATTIDDNEAREELRSHPTGTILTRPWDRSDKPRALPVFSKKRDIAPEMQDCVVIENTERPQAGETPEVWELCSGMCLLVSDTQAPCQKVHFALILQRDNAVLRFEDNKNQMRNIDLEGLSEPKANGVDFAVEWDHPEYQNIVLRFATAQHAAALCKYINDVLDHIDRIKLVNMGVTNTSNNGGETAPGLLTANHQVQAQAQAQAQTQTQGTLVDDSDKLTLPLESKLFNKNAASDRLGVLIDLDMDGASDRVRKKFATVMSQALKPLFKAVNELSALLKNIPEADKSLAMAGVHEAMNHGWRAQDWVYSASDATLLNAAVQGMIQYKNALDFVSEGFNTNPLIDKGLGHEATRLVYHPEVLESLRDHAVDITNRMKSLVFPKPGSSSAGGKIGSKTGFAKHSTPVDMTASKIFLRLPTDGQCHGSNGGPSRAPNLSIDHDASNAEVTQREQVETEQATVHEVTTVPEVTTAPAVTAGTDDNSGGVNAATVSSPGAPAPAQARPRMSRTAQLLAEGKGLASSRWASRES</sequence>
<dbReference type="EMBL" id="CM047943">
    <property type="protein sequence ID" value="KAI9900905.1"/>
    <property type="molecule type" value="Genomic_DNA"/>
</dbReference>
<reference evidence="1" key="1">
    <citation type="submission" date="2022-10" db="EMBL/GenBank/DDBJ databases">
        <title>Complete Genome of Trichothecium roseum strain YXFP-22015, a Plant Pathogen Isolated from Citrus.</title>
        <authorList>
            <person name="Wang Y."/>
            <person name="Zhu L."/>
        </authorList>
    </citation>
    <scope>NUCLEOTIDE SEQUENCE</scope>
    <source>
        <strain evidence="1">YXFP-22015</strain>
    </source>
</reference>
<evidence type="ECO:0000313" key="2">
    <source>
        <dbReference type="Proteomes" id="UP001163324"/>
    </source>
</evidence>
<dbReference type="Proteomes" id="UP001163324">
    <property type="component" value="Chromosome 4"/>
</dbReference>
<keyword evidence="2" id="KW-1185">Reference proteome</keyword>
<evidence type="ECO:0000313" key="1">
    <source>
        <dbReference type="EMBL" id="KAI9900905.1"/>
    </source>
</evidence>
<gene>
    <name evidence="1" type="ORF">N3K66_005167</name>
</gene>
<comment type="caution">
    <text evidence="1">The sequence shown here is derived from an EMBL/GenBank/DDBJ whole genome shotgun (WGS) entry which is preliminary data.</text>
</comment>
<protein>
    <submittedName>
        <fullName evidence="1">Uncharacterized protein</fullName>
    </submittedName>
</protein>
<proteinExistence type="predicted"/>
<name>A0ACC0V4Q1_9HYPO</name>